<dbReference type="InterPro" id="IPR047655">
    <property type="entry name" value="Transpos_IS630-like"/>
</dbReference>
<comment type="caution">
    <text evidence="2">The sequence shown here is derived from an EMBL/GenBank/DDBJ whole genome shotgun (WGS) entry which is preliminary data.</text>
</comment>
<dbReference type="Pfam" id="PF13358">
    <property type="entry name" value="DDE_3"/>
    <property type="match status" value="1"/>
</dbReference>
<proteinExistence type="predicted"/>
<gene>
    <name evidence="2" type="ORF">SCABRO_01247</name>
</gene>
<name>A0A0B0EK93_9BACT</name>
<dbReference type="InterPro" id="IPR036397">
    <property type="entry name" value="RNaseH_sf"/>
</dbReference>
<evidence type="ECO:0000313" key="3">
    <source>
        <dbReference type="Proteomes" id="UP000030652"/>
    </source>
</evidence>
<feature type="domain" description="Tc1-like transposase DDE" evidence="1">
    <location>
        <begin position="3"/>
        <end position="143"/>
    </location>
</feature>
<evidence type="ECO:0000259" key="1">
    <source>
        <dbReference type="Pfam" id="PF13358"/>
    </source>
</evidence>
<dbReference type="Gene3D" id="3.30.420.10">
    <property type="entry name" value="Ribonuclease H-like superfamily/Ribonuclease H"/>
    <property type="match status" value="1"/>
</dbReference>
<accession>A0A0B0EK93</accession>
<sequence>MILALDQMRLYFQATVERVWASVGHTPQLWVAAQRQSVSFYGALNVLTGQEIALSLPRQDSDMTIHFLQHLLTCLPKRPILILWDHASWHTSRQVREFIENQPRLEVIYFPTACPELNPQEHVWKQGRHAVSHNHNLVCLGRLRQRFQDYLDYTLFKFTWIEKYLPPILCEV</sequence>
<organism evidence="2 3">
    <name type="scientific">Candidatus Scalindua brodae</name>
    <dbReference type="NCBI Taxonomy" id="237368"/>
    <lineage>
        <taxon>Bacteria</taxon>
        <taxon>Pseudomonadati</taxon>
        <taxon>Planctomycetota</taxon>
        <taxon>Candidatus Brocadiia</taxon>
        <taxon>Candidatus Brocadiales</taxon>
        <taxon>Candidatus Scalinduaceae</taxon>
        <taxon>Candidatus Scalindua</taxon>
    </lineage>
</organism>
<dbReference type="InterPro" id="IPR038717">
    <property type="entry name" value="Tc1-like_DDE_dom"/>
</dbReference>
<dbReference type="EMBL" id="JRYO01000084">
    <property type="protein sequence ID" value="KHE92999.1"/>
    <property type="molecule type" value="Genomic_DNA"/>
</dbReference>
<reference evidence="2 3" key="1">
    <citation type="submission" date="2014-10" db="EMBL/GenBank/DDBJ databases">
        <title>Draft genome of anammox bacterium scalindua brodae, obtained using differential coverage binning of sequence data from two enrichment reactors.</title>
        <authorList>
            <person name="Speth D.R."/>
            <person name="Russ L."/>
            <person name="Kartal B."/>
            <person name="Op den Camp H.J."/>
            <person name="Dutilh B.E."/>
            <person name="Jetten M.S."/>
        </authorList>
    </citation>
    <scope>NUCLEOTIDE SEQUENCE [LARGE SCALE GENOMIC DNA]</scope>
    <source>
        <strain evidence="2">RU1</strain>
    </source>
</reference>
<dbReference type="eggNOG" id="COG3335">
    <property type="taxonomic scope" value="Bacteria"/>
</dbReference>
<dbReference type="Proteomes" id="UP000030652">
    <property type="component" value="Unassembled WGS sequence"/>
</dbReference>
<dbReference type="NCBIfam" id="NF033545">
    <property type="entry name" value="transpos_IS630"/>
    <property type="match status" value="1"/>
</dbReference>
<evidence type="ECO:0000313" key="2">
    <source>
        <dbReference type="EMBL" id="KHE92999.1"/>
    </source>
</evidence>
<dbReference type="GO" id="GO:0003676">
    <property type="term" value="F:nucleic acid binding"/>
    <property type="evidence" value="ECO:0007669"/>
    <property type="project" value="InterPro"/>
</dbReference>
<dbReference type="AlphaFoldDB" id="A0A0B0EK93"/>
<protein>
    <recommendedName>
        <fullName evidence="1">Tc1-like transposase DDE domain-containing protein</fullName>
    </recommendedName>
</protein>